<keyword evidence="1" id="KW-0732">Signal</keyword>
<dbReference type="PROSITE" id="PS51318">
    <property type="entry name" value="TAT"/>
    <property type="match status" value="1"/>
</dbReference>
<dbReference type="RefSeq" id="WP_051598113.1">
    <property type="nucleotide sequence ID" value="NZ_AQQY01000007.1"/>
</dbReference>
<dbReference type="InterPro" id="IPR006311">
    <property type="entry name" value="TAT_signal"/>
</dbReference>
<dbReference type="Proteomes" id="UP000024836">
    <property type="component" value="Unassembled WGS sequence"/>
</dbReference>
<gene>
    <name evidence="2" type="ORF">ATO10_11497</name>
</gene>
<evidence type="ECO:0000256" key="1">
    <source>
        <dbReference type="SAM" id="SignalP"/>
    </source>
</evidence>
<keyword evidence="3" id="KW-1185">Reference proteome</keyword>
<comment type="caution">
    <text evidence="2">The sequence shown here is derived from an EMBL/GenBank/DDBJ whole genome shotgun (WGS) entry which is preliminary data.</text>
</comment>
<evidence type="ECO:0000313" key="2">
    <source>
        <dbReference type="EMBL" id="KCV81534.1"/>
    </source>
</evidence>
<dbReference type="STRING" id="1461693.ATO10_11497"/>
<evidence type="ECO:0008006" key="4">
    <source>
        <dbReference type="Google" id="ProtNLM"/>
    </source>
</evidence>
<evidence type="ECO:0000313" key="3">
    <source>
        <dbReference type="Proteomes" id="UP000024836"/>
    </source>
</evidence>
<dbReference type="EMBL" id="AQQY01000007">
    <property type="protein sequence ID" value="KCV81534.1"/>
    <property type="molecule type" value="Genomic_DNA"/>
</dbReference>
<dbReference type="eggNOG" id="COG2128">
    <property type="taxonomic scope" value="Bacteria"/>
</dbReference>
<proteinExistence type="predicted"/>
<dbReference type="InterPro" id="IPR021516">
    <property type="entry name" value="DUF3179"/>
</dbReference>
<feature type="signal peptide" evidence="1">
    <location>
        <begin position="1"/>
        <end position="33"/>
    </location>
</feature>
<protein>
    <recommendedName>
        <fullName evidence="4">DUF3179 domain-containing protein</fullName>
    </recommendedName>
</protein>
<name>A0A058ZIT6_9RHOB</name>
<dbReference type="AlphaFoldDB" id="A0A058ZIT6"/>
<sequence length="464" mass="51969">MLWAKQPKGPPMHLTRRSFTASLAAAAASPALAQSFDAEAIHLALINGPAQPFFDALLAIEARANPDMAASLIQALRFTSGSQAAIETTLRKITGANPGKGWFDWMLWQEANPQVIPHPYFTDFKRELFLSIDPNFEVFLKPRHLQRDKMKIRLEEITWGGVRKDGIPSLDNPTLIAADKASYMRGDDLVFGVSINGDTRAYPLRIMGWHEMFNEVIGGVPVALAYCTLCGSGILFETKVKGRTKPLVFGSSGFLYRSNKLMFDRQTHSLWNQFTGKPVSGKLVNSGIELQQRPVVITTWDNWRRDNPDTRILSLNTGHRRDYGSGVVYYEYFASNELMFPTQVDQRQHKQKDYVFGIRQFGGAKAWPLSAFARRKVINDGMINTPLVLLGDAKTRSVRAYERRDLTFKGGPDALTDNRGRSWQVTEDALVANDGTTLPRVAGHIAYWFAWNGYLGAESALYDG</sequence>
<dbReference type="Pfam" id="PF11376">
    <property type="entry name" value="DUF3179"/>
    <property type="match status" value="1"/>
</dbReference>
<organism evidence="2 3">
    <name type="scientific">Actibacterium atlanticum</name>
    <dbReference type="NCBI Taxonomy" id="1461693"/>
    <lineage>
        <taxon>Bacteria</taxon>
        <taxon>Pseudomonadati</taxon>
        <taxon>Pseudomonadota</taxon>
        <taxon>Alphaproteobacteria</taxon>
        <taxon>Rhodobacterales</taxon>
        <taxon>Roseobacteraceae</taxon>
        <taxon>Actibacterium</taxon>
    </lineage>
</organism>
<dbReference type="PATRIC" id="fig|1461693.3.peg.2331"/>
<accession>A0A058ZIT6</accession>
<feature type="chain" id="PRO_5001572182" description="DUF3179 domain-containing protein" evidence="1">
    <location>
        <begin position="34"/>
        <end position="464"/>
    </location>
</feature>
<reference evidence="2 3" key="1">
    <citation type="submission" date="2013-04" db="EMBL/GenBank/DDBJ databases">
        <title>Shimia sp. 22II-S11-Z10 Genome Sequencing.</title>
        <authorList>
            <person name="Lai Q."/>
            <person name="Li G."/>
            <person name="Shao Z."/>
        </authorList>
    </citation>
    <scope>NUCLEOTIDE SEQUENCE [LARGE SCALE GENOMIC DNA]</scope>
    <source>
        <strain evidence="3">22II-S11-Z10</strain>
    </source>
</reference>